<feature type="non-terminal residue" evidence="4">
    <location>
        <position position="88"/>
    </location>
</feature>
<dbReference type="EMBL" id="BMAW01054390">
    <property type="protein sequence ID" value="GFS96138.1"/>
    <property type="molecule type" value="Genomic_DNA"/>
</dbReference>
<dbReference type="EMBL" id="BMAW01096031">
    <property type="protein sequence ID" value="GFS73042.1"/>
    <property type="molecule type" value="Genomic_DNA"/>
</dbReference>
<protein>
    <recommendedName>
        <fullName evidence="1">Mutator-like transposase domain-containing protein</fullName>
    </recommendedName>
</protein>
<proteinExistence type="predicted"/>
<name>A0A8X6PFY9_NEPPI</name>
<feature type="domain" description="Mutator-like transposase" evidence="1">
    <location>
        <begin position="1"/>
        <end position="86"/>
    </location>
</feature>
<reference evidence="4" key="1">
    <citation type="submission" date="2020-08" db="EMBL/GenBank/DDBJ databases">
        <title>Multicomponent nature underlies the extraordinary mechanical properties of spider dragline silk.</title>
        <authorList>
            <person name="Kono N."/>
            <person name="Nakamura H."/>
            <person name="Mori M."/>
            <person name="Yoshida Y."/>
            <person name="Ohtoshi R."/>
            <person name="Malay A.D."/>
            <person name="Moran D.A.P."/>
            <person name="Tomita M."/>
            <person name="Numata K."/>
            <person name="Arakawa K."/>
        </authorList>
    </citation>
    <scope>NUCLEOTIDE SEQUENCE</scope>
</reference>
<sequence length="88" mass="9962">MNLPPPPAKFERYNDVLLRSVIKVSSKSMRNAVEETMDNYNKNSNMTATFDGSRQKRCQTSLKGVVSATCLETGKVLDFECLSKYCFK</sequence>
<dbReference type="OrthoDB" id="6426517at2759"/>
<dbReference type="Proteomes" id="UP000887013">
    <property type="component" value="Unassembled WGS sequence"/>
</dbReference>
<evidence type="ECO:0000313" key="3">
    <source>
        <dbReference type="EMBL" id="GFS96138.1"/>
    </source>
</evidence>
<accession>A0A8X6PFY9</accession>
<dbReference type="Pfam" id="PF20700">
    <property type="entry name" value="Mutator"/>
    <property type="match status" value="1"/>
</dbReference>
<organism evidence="4 5">
    <name type="scientific">Nephila pilipes</name>
    <name type="common">Giant wood spider</name>
    <name type="synonym">Nephila maculata</name>
    <dbReference type="NCBI Taxonomy" id="299642"/>
    <lineage>
        <taxon>Eukaryota</taxon>
        <taxon>Metazoa</taxon>
        <taxon>Ecdysozoa</taxon>
        <taxon>Arthropoda</taxon>
        <taxon>Chelicerata</taxon>
        <taxon>Arachnida</taxon>
        <taxon>Araneae</taxon>
        <taxon>Araneomorphae</taxon>
        <taxon>Entelegynae</taxon>
        <taxon>Araneoidea</taxon>
        <taxon>Nephilidae</taxon>
        <taxon>Nephila</taxon>
    </lineage>
</organism>
<evidence type="ECO:0000313" key="4">
    <source>
        <dbReference type="EMBL" id="GFT65998.1"/>
    </source>
</evidence>
<comment type="caution">
    <text evidence="4">The sequence shown here is derived from an EMBL/GenBank/DDBJ whole genome shotgun (WGS) entry which is preliminary data.</text>
</comment>
<evidence type="ECO:0000259" key="1">
    <source>
        <dbReference type="Pfam" id="PF20700"/>
    </source>
</evidence>
<evidence type="ECO:0000313" key="2">
    <source>
        <dbReference type="EMBL" id="GFS73042.1"/>
    </source>
</evidence>
<gene>
    <name evidence="4" type="primary">AVEN_271635_1</name>
    <name evidence="4" type="ORF">NPIL_326101</name>
    <name evidence="3" type="ORF">NPIL_445981</name>
    <name evidence="2" type="ORF">NPIL_552441</name>
</gene>
<keyword evidence="5" id="KW-1185">Reference proteome</keyword>
<evidence type="ECO:0000313" key="5">
    <source>
        <dbReference type="Proteomes" id="UP000887013"/>
    </source>
</evidence>
<dbReference type="EMBL" id="BMAW01020005">
    <property type="protein sequence ID" value="GFT65998.1"/>
    <property type="molecule type" value="Genomic_DNA"/>
</dbReference>
<dbReference type="AlphaFoldDB" id="A0A8X6PFY9"/>
<dbReference type="InterPro" id="IPR049012">
    <property type="entry name" value="Mutator_transp_dom"/>
</dbReference>